<reference evidence="1" key="1">
    <citation type="journal article" date="2021" name="Mol. Plant Microbe Interact.">
        <title>Complete Genome Sequence of the Plant-Pathogenic Fungus Colletotrichum lupini.</title>
        <authorList>
            <person name="Baroncelli R."/>
            <person name="Pensec F."/>
            <person name="Da Lio D."/>
            <person name="Boufleur T."/>
            <person name="Vicente I."/>
            <person name="Sarrocco S."/>
            <person name="Picot A."/>
            <person name="Baraldi E."/>
            <person name="Sukno S."/>
            <person name="Thon M."/>
            <person name="Le Floch G."/>
        </authorList>
    </citation>
    <scope>NUCLEOTIDE SEQUENCE</scope>
    <source>
        <strain evidence="1">IMI 504893</strain>
    </source>
</reference>
<dbReference type="EMBL" id="CP019476">
    <property type="protein sequence ID" value="UQC81975.1"/>
    <property type="molecule type" value="Genomic_DNA"/>
</dbReference>
<dbReference type="RefSeq" id="XP_049143599.1">
    <property type="nucleotide sequence ID" value="XM_049286456.1"/>
</dbReference>
<dbReference type="KEGG" id="clup:CLUP02_07461"/>
<evidence type="ECO:0000313" key="2">
    <source>
        <dbReference type="Proteomes" id="UP000830671"/>
    </source>
</evidence>
<name>A0A9Q8SR99_9PEZI</name>
<proteinExistence type="predicted"/>
<dbReference type="AlphaFoldDB" id="A0A9Q8SR99"/>
<sequence>MRLLNREKLVDLCSAPMDNMKTSTMENFLTKYQKTQRCYVRPCLPLPIARNLISHLIKPAAQLPASRIPAAHEAIPKTHASPPRRPGKFILPHVPAAPPLLILASSPVLREDFALLPSIGMHSPGRRDDNAFPVARLD</sequence>
<dbReference type="Proteomes" id="UP000830671">
    <property type="component" value="Chromosome 4"/>
</dbReference>
<evidence type="ECO:0000313" key="1">
    <source>
        <dbReference type="EMBL" id="UQC81975.1"/>
    </source>
</evidence>
<organism evidence="1 2">
    <name type="scientific">Colletotrichum lupini</name>
    <dbReference type="NCBI Taxonomy" id="145971"/>
    <lineage>
        <taxon>Eukaryota</taxon>
        <taxon>Fungi</taxon>
        <taxon>Dikarya</taxon>
        <taxon>Ascomycota</taxon>
        <taxon>Pezizomycotina</taxon>
        <taxon>Sordariomycetes</taxon>
        <taxon>Hypocreomycetidae</taxon>
        <taxon>Glomerellales</taxon>
        <taxon>Glomerellaceae</taxon>
        <taxon>Colletotrichum</taxon>
        <taxon>Colletotrichum acutatum species complex</taxon>
    </lineage>
</organism>
<protein>
    <submittedName>
        <fullName evidence="1">Uncharacterized protein</fullName>
    </submittedName>
</protein>
<accession>A0A9Q8SR99</accession>
<keyword evidence="2" id="KW-1185">Reference proteome</keyword>
<gene>
    <name evidence="1" type="ORF">CLUP02_07461</name>
</gene>
<dbReference type="GeneID" id="73341466"/>